<organism evidence="1 2">
    <name type="scientific">Pandoraea sputorum</name>
    <dbReference type="NCBI Taxonomy" id="93222"/>
    <lineage>
        <taxon>Bacteria</taxon>
        <taxon>Pseudomonadati</taxon>
        <taxon>Pseudomonadota</taxon>
        <taxon>Betaproteobacteria</taxon>
        <taxon>Burkholderiales</taxon>
        <taxon>Burkholderiaceae</taxon>
        <taxon>Pandoraea</taxon>
    </lineage>
</organism>
<protein>
    <recommendedName>
        <fullName evidence="3">Delta-60 repeat domain</fullName>
    </recommendedName>
</protein>
<dbReference type="Gene3D" id="2.80.10.50">
    <property type="match status" value="2"/>
</dbReference>
<accession>A0A5E5B7N3</accession>
<evidence type="ECO:0000313" key="1">
    <source>
        <dbReference type="EMBL" id="VVE81929.1"/>
    </source>
</evidence>
<dbReference type="NCBIfam" id="TIGR02608">
    <property type="entry name" value="delta_60_rpt"/>
    <property type="match status" value="6"/>
</dbReference>
<evidence type="ECO:0000313" key="2">
    <source>
        <dbReference type="Proteomes" id="UP000335538"/>
    </source>
</evidence>
<sequence>MTSSPRAGTLDPTFGAEGHLRLSNATALLPLPDGRFLTAGLLSGAVGATLFQYLSDGTPDPSFGEQGQVEVPFSHVPGHITEGNFLPTYIRRQSTGKIIVAGNLEFESDESVTMLARIMPDGALDTTFGNAGFTLVNLSPGIEDSVRALEVHSDDRILMLASTTTPFVSTHDMLCRLMADGTFDFSFGNGGIAPVFPMDNSLPELALRSDGKLYAAGEGVTRFDDRGRPDDTFGGDGHIAFDFGEEGNLPQATGIALMSDGRIILAGNGNRLPEFAWIWRLHAPGAPDMSFNNGEPFRSHIGPTNHATTALAVAPDGKVICIGMTFGDSKLTLERLNADGSRDIAFGNDGIVIMAPPPGTVLMPRAIHVLPDGKLLTFSRLLGASQNMLSRFTG</sequence>
<dbReference type="SUPFAM" id="SSF50952">
    <property type="entry name" value="Soluble quinoprotein glucose dehydrogenase"/>
    <property type="match status" value="1"/>
</dbReference>
<dbReference type="InterPro" id="IPR013431">
    <property type="entry name" value="Delta_60_rpt"/>
</dbReference>
<proteinExistence type="predicted"/>
<gene>
    <name evidence="1" type="ORF">PSP31121_03518</name>
</gene>
<name>A0A5E5B7N3_9BURK</name>
<dbReference type="Proteomes" id="UP000335538">
    <property type="component" value="Unassembled WGS sequence"/>
</dbReference>
<dbReference type="InterPro" id="IPR011041">
    <property type="entry name" value="Quinoprot_gluc/sorb_DH_b-prop"/>
</dbReference>
<dbReference type="AlphaFoldDB" id="A0A5E5B7N3"/>
<dbReference type="RefSeq" id="WP_150810176.1">
    <property type="nucleotide sequence ID" value="NZ_CABPSR010000009.1"/>
</dbReference>
<reference evidence="1 2" key="1">
    <citation type="submission" date="2019-08" db="EMBL/GenBank/DDBJ databases">
        <authorList>
            <person name="Peeters C."/>
        </authorList>
    </citation>
    <scope>NUCLEOTIDE SEQUENCE [LARGE SCALE GENOMIC DNA]</scope>
    <source>
        <strain evidence="1 2">LMG 31121</strain>
    </source>
</reference>
<evidence type="ECO:0008006" key="3">
    <source>
        <dbReference type="Google" id="ProtNLM"/>
    </source>
</evidence>
<dbReference type="EMBL" id="CABPSR010000009">
    <property type="protein sequence ID" value="VVE81929.1"/>
    <property type="molecule type" value="Genomic_DNA"/>
</dbReference>
<dbReference type="Pfam" id="PF17164">
    <property type="entry name" value="DUF5122"/>
    <property type="match status" value="2"/>
</dbReference>